<dbReference type="Proteomes" id="UP000053157">
    <property type="component" value="Unassembled WGS sequence"/>
</dbReference>
<gene>
    <name evidence="2" type="ORF">AUR66_13050</name>
</gene>
<keyword evidence="1" id="KW-0560">Oxidoreductase</keyword>
<name>A0A0W1SN92_9EURY</name>
<dbReference type="Gene3D" id="3.40.50.720">
    <property type="entry name" value="NAD(P)-binding Rossmann-like Domain"/>
    <property type="match status" value="1"/>
</dbReference>
<dbReference type="NCBIfam" id="NF004846">
    <property type="entry name" value="PRK06197.1"/>
    <property type="match status" value="1"/>
</dbReference>
<evidence type="ECO:0000313" key="3">
    <source>
        <dbReference type="Proteomes" id="UP000053157"/>
    </source>
</evidence>
<dbReference type="Pfam" id="PF00106">
    <property type="entry name" value="adh_short"/>
    <property type="match status" value="1"/>
</dbReference>
<dbReference type="PANTHER" id="PTHR43157">
    <property type="entry name" value="PHOSPHATIDYLINOSITOL-GLYCAN BIOSYNTHESIS CLASS F PROTEIN-RELATED"/>
    <property type="match status" value="1"/>
</dbReference>
<dbReference type="SUPFAM" id="SSF51735">
    <property type="entry name" value="NAD(P)-binding Rossmann-fold domains"/>
    <property type="match status" value="1"/>
</dbReference>
<dbReference type="InterPro" id="IPR036291">
    <property type="entry name" value="NAD(P)-bd_dom_sf"/>
</dbReference>
<reference evidence="2 3" key="1">
    <citation type="submission" date="2015-12" db="EMBL/GenBank/DDBJ databases">
        <title>Haloferax profundi sp. nov. isolated from the Discovery deep brine-seawater interface in the Red Sea.</title>
        <authorList>
            <person name="Zhang G."/>
            <person name="Stingl U."/>
            <person name="Rashid M."/>
        </authorList>
    </citation>
    <scope>NUCLEOTIDE SEQUENCE [LARGE SCALE GENOMIC DNA]</scope>
    <source>
        <strain evidence="2 3">SB29</strain>
    </source>
</reference>
<proteinExistence type="predicted"/>
<keyword evidence="3" id="KW-1185">Reference proteome</keyword>
<dbReference type="GO" id="GO:0016491">
    <property type="term" value="F:oxidoreductase activity"/>
    <property type="evidence" value="ECO:0007669"/>
    <property type="project" value="UniProtKB-KW"/>
</dbReference>
<comment type="caution">
    <text evidence="2">The sequence shown here is derived from an EMBL/GenBank/DDBJ whole genome shotgun (WGS) entry which is preliminary data.</text>
</comment>
<organism evidence="2 3">
    <name type="scientific">Haloferax profundi</name>
    <dbReference type="NCBI Taxonomy" id="1544718"/>
    <lineage>
        <taxon>Archaea</taxon>
        <taxon>Methanobacteriati</taxon>
        <taxon>Methanobacteriota</taxon>
        <taxon>Stenosarchaea group</taxon>
        <taxon>Halobacteria</taxon>
        <taxon>Halobacteriales</taxon>
        <taxon>Haloferacaceae</taxon>
        <taxon>Haloferax</taxon>
    </lineage>
</organism>
<dbReference type="CDD" id="cd05327">
    <property type="entry name" value="retinol-DH_like_SDR_c_like"/>
    <property type="match status" value="1"/>
</dbReference>
<evidence type="ECO:0000256" key="1">
    <source>
        <dbReference type="ARBA" id="ARBA00023002"/>
    </source>
</evidence>
<dbReference type="EMBL" id="LOPV01000153">
    <property type="protein sequence ID" value="KTG27798.1"/>
    <property type="molecule type" value="Genomic_DNA"/>
</dbReference>
<accession>A0A0W1SN92</accession>
<dbReference type="NCBIfam" id="NF004513">
    <property type="entry name" value="PRK05854.1"/>
    <property type="match status" value="1"/>
</dbReference>
<dbReference type="InterPro" id="IPR002347">
    <property type="entry name" value="SDR_fam"/>
</dbReference>
<dbReference type="RefSeq" id="WP_058571952.1">
    <property type="nucleotide sequence ID" value="NZ_LOPV01000153.1"/>
</dbReference>
<dbReference type="PANTHER" id="PTHR43157:SF31">
    <property type="entry name" value="PHOSPHATIDYLINOSITOL-GLYCAN BIOSYNTHESIS CLASS F PROTEIN"/>
    <property type="match status" value="1"/>
</dbReference>
<evidence type="ECO:0000313" key="2">
    <source>
        <dbReference type="EMBL" id="KTG27798.1"/>
    </source>
</evidence>
<dbReference type="OrthoDB" id="10454at2157"/>
<protein>
    <submittedName>
        <fullName evidence="2">Short-chain dehydrogenase</fullName>
    </submittedName>
</protein>
<dbReference type="AlphaFoldDB" id="A0A0W1SN92"/>
<dbReference type="PRINTS" id="PR00081">
    <property type="entry name" value="GDHRDH"/>
</dbReference>
<sequence length="311" mass="33775">MSDWTADDVPDLSGKTAVVTGANSGIGFEATKLFAEKGAHVVMACRSLDRGERAMADIRRDVPAASLTVAELDLADLDSVHRFADEFADDHGSLHVLCNNAGVMAIPRQETEQGFEMQLGVNHLGHFVLTARLFAHLRDTPGETRIVTVSSGLHERGRMNFDDLHGERGYDEWDAYAQSKLANLLFAFELDRRLTASGIDDVVSVGAHPGYAATNLQLRGPSETGSNARLWLSKLANAVFAQSAEMGSLPLVYAAVEPSVESGDYVGPQGLFDMRGSPGRAEPSDRARDQETAARLWEISETLTETRFRLA</sequence>